<dbReference type="PIRSF" id="PIRSF029393">
    <property type="entry name" value="UCP029393"/>
    <property type="match status" value="1"/>
</dbReference>
<dbReference type="Pfam" id="PF11157">
    <property type="entry name" value="DUF2937"/>
    <property type="match status" value="1"/>
</dbReference>
<feature type="transmembrane region" description="Helical" evidence="1">
    <location>
        <begin position="7"/>
        <end position="27"/>
    </location>
</feature>
<evidence type="ECO:0000313" key="3">
    <source>
        <dbReference type="Proteomes" id="UP001139333"/>
    </source>
</evidence>
<protein>
    <submittedName>
        <fullName evidence="2">DUF2937 family protein</fullName>
    </submittedName>
</protein>
<reference evidence="2" key="1">
    <citation type="submission" date="2022-01" db="EMBL/GenBank/DDBJ databases">
        <title>Whole genome-based taxonomy of the Shewanellaceae.</title>
        <authorList>
            <person name="Martin-Rodriguez A.J."/>
        </authorList>
    </citation>
    <scope>NUCLEOTIDE SEQUENCE</scope>
    <source>
        <strain evidence="2">DSM 16422</strain>
    </source>
</reference>
<keyword evidence="3" id="KW-1185">Reference proteome</keyword>
<dbReference type="RefSeq" id="WP_248995517.1">
    <property type="nucleotide sequence ID" value="NZ_JAKIKP010000005.1"/>
</dbReference>
<accession>A0A9X2CLQ3</accession>
<dbReference type="InterPro" id="IPR016917">
    <property type="entry name" value="UCP029393"/>
</dbReference>
<feature type="transmembrane region" description="Helical" evidence="1">
    <location>
        <begin position="135"/>
        <end position="158"/>
    </location>
</feature>
<dbReference type="EMBL" id="JAKIKP010000005">
    <property type="protein sequence ID" value="MCL1142835.1"/>
    <property type="molecule type" value="Genomic_DNA"/>
</dbReference>
<keyword evidence="1" id="KW-0472">Membrane</keyword>
<dbReference type="Proteomes" id="UP001139333">
    <property type="component" value="Unassembled WGS sequence"/>
</dbReference>
<dbReference type="AlphaFoldDB" id="A0A9X2CLQ3"/>
<keyword evidence="1" id="KW-1133">Transmembrane helix</keyword>
<proteinExistence type="predicted"/>
<organism evidence="2 3">
    <name type="scientific">Shewanella gaetbuli</name>
    <dbReference type="NCBI Taxonomy" id="220752"/>
    <lineage>
        <taxon>Bacteria</taxon>
        <taxon>Pseudomonadati</taxon>
        <taxon>Pseudomonadota</taxon>
        <taxon>Gammaproteobacteria</taxon>
        <taxon>Alteromonadales</taxon>
        <taxon>Shewanellaceae</taxon>
        <taxon>Shewanella</taxon>
    </lineage>
</organism>
<evidence type="ECO:0000313" key="2">
    <source>
        <dbReference type="EMBL" id="MCL1142835.1"/>
    </source>
</evidence>
<sequence>MKTIIEYFRLILFVCGVLIGVQFPAFIDQYGQRLEAHLLESQLSLQAFQRDADKFFAGDIHRLISHYQRSVDEVVQAGGNNIQTIYDRTEQLQAALQQFKQSELSSIQHVLITPVDNIRTETWQGFTHMVVLDTYAILMGLVLGLFIALLTESCLVCVGRGCRYCFHLGKKPHKPA</sequence>
<name>A0A9X2CLQ3_9GAMM</name>
<dbReference type="InterPro" id="IPR022584">
    <property type="entry name" value="DUF2937"/>
</dbReference>
<keyword evidence="1" id="KW-0812">Transmembrane</keyword>
<comment type="caution">
    <text evidence="2">The sequence shown here is derived from an EMBL/GenBank/DDBJ whole genome shotgun (WGS) entry which is preliminary data.</text>
</comment>
<gene>
    <name evidence="2" type="ORF">L2672_09040</name>
</gene>
<evidence type="ECO:0000256" key="1">
    <source>
        <dbReference type="SAM" id="Phobius"/>
    </source>
</evidence>